<gene>
    <name evidence="3" type="primary">Myo81F</name>
</gene>
<feature type="compositionally biased region" description="Polar residues" evidence="1">
    <location>
        <begin position="9"/>
        <end position="19"/>
    </location>
</feature>
<dbReference type="RefSeq" id="XP_070851866.1">
    <property type="nucleotide sequence ID" value="XM_070995765.1"/>
</dbReference>
<organism evidence="2 3">
    <name type="scientific">Drosophila suzukii</name>
    <name type="common">Spotted-wing drosophila fruit fly</name>
    <dbReference type="NCBI Taxonomy" id="28584"/>
    <lineage>
        <taxon>Eukaryota</taxon>
        <taxon>Metazoa</taxon>
        <taxon>Ecdysozoa</taxon>
        <taxon>Arthropoda</taxon>
        <taxon>Hexapoda</taxon>
        <taxon>Insecta</taxon>
        <taxon>Pterygota</taxon>
        <taxon>Neoptera</taxon>
        <taxon>Endopterygota</taxon>
        <taxon>Diptera</taxon>
        <taxon>Brachycera</taxon>
        <taxon>Muscomorpha</taxon>
        <taxon>Ephydroidea</taxon>
        <taxon>Drosophilidae</taxon>
        <taxon>Drosophila</taxon>
        <taxon>Sophophora</taxon>
    </lineage>
</organism>
<evidence type="ECO:0000313" key="3">
    <source>
        <dbReference type="RefSeq" id="XP_070851866.1"/>
    </source>
</evidence>
<reference evidence="3" key="1">
    <citation type="submission" date="2025-08" db="UniProtKB">
        <authorList>
            <consortium name="RefSeq"/>
        </authorList>
    </citation>
    <scope>IDENTIFICATION</scope>
</reference>
<proteinExistence type="predicted"/>
<dbReference type="InterPro" id="IPR012337">
    <property type="entry name" value="RNaseH-like_sf"/>
</dbReference>
<evidence type="ECO:0000313" key="2">
    <source>
        <dbReference type="Proteomes" id="UP001652628"/>
    </source>
</evidence>
<dbReference type="InterPro" id="IPR036397">
    <property type="entry name" value="RNaseH_sf"/>
</dbReference>
<dbReference type="GeneID" id="136117703"/>
<protein>
    <submittedName>
        <fullName evidence="3">Uncharacterized protein Myo81F isoform X8</fullName>
    </submittedName>
</protein>
<accession>A0ABM4TPH0</accession>
<keyword evidence="2" id="KW-1185">Reference proteome</keyword>
<feature type="region of interest" description="Disordered" evidence="1">
    <location>
        <begin position="190"/>
        <end position="215"/>
    </location>
</feature>
<feature type="region of interest" description="Disordered" evidence="1">
    <location>
        <begin position="1"/>
        <end position="20"/>
    </location>
</feature>
<dbReference type="Gene3D" id="3.30.420.10">
    <property type="entry name" value="Ribonuclease H-like superfamily/Ribonuclease H"/>
    <property type="match status" value="1"/>
</dbReference>
<dbReference type="InterPro" id="IPR050951">
    <property type="entry name" value="Retrovirus_Pol_polyprotein"/>
</dbReference>
<dbReference type="SUPFAM" id="SSF53098">
    <property type="entry name" value="Ribonuclease H-like"/>
    <property type="match status" value="1"/>
</dbReference>
<name>A0ABM4TPH0_DROSZ</name>
<dbReference type="PANTHER" id="PTHR37984">
    <property type="entry name" value="PROTEIN CBG26694"/>
    <property type="match status" value="1"/>
</dbReference>
<evidence type="ECO:0000256" key="1">
    <source>
        <dbReference type="SAM" id="MobiDB-lite"/>
    </source>
</evidence>
<dbReference type="Proteomes" id="UP001652628">
    <property type="component" value="Chromosome 3"/>
</dbReference>
<sequence length="215" mass="24609">MGMELQYTAPYNPQQNPTERANRTIKTMVVTYLDGAEQSKWDELLPELSLAINTSVSDTTKFSPAFLVQERGPRLPNTLFDQVTPVQATDHPTLERKAERMRELFQAVRDNTARASAEQSRYYNLRRREWRPTVGSWVLQSRHILSKASEGFTVKLAAKYNGPFKVHKFLSPNLLQLQVPGTRRRSIAGLSDLNEYHPDDTDEDNERAVQTSDTQ</sequence>
<dbReference type="PANTHER" id="PTHR37984:SF5">
    <property type="entry name" value="PROTEIN NYNRIN-LIKE"/>
    <property type="match status" value="1"/>
</dbReference>